<dbReference type="AlphaFoldDB" id="A0A7T1AZK2"/>
<proteinExistence type="predicted"/>
<gene>
    <name evidence="1" type="ORF">ISP08_11935</name>
</gene>
<dbReference type="RefSeq" id="WP_195718765.1">
    <property type="nucleotide sequence ID" value="NZ_CP064056.1"/>
</dbReference>
<dbReference type="KEGG" id="sllo:ISP08_11935"/>
<keyword evidence="2" id="KW-1185">Reference proteome</keyword>
<organism evidence="1 2">
    <name type="scientific">Staphylococcus lloydii</name>
    <dbReference type="NCBI Taxonomy" id="2781774"/>
    <lineage>
        <taxon>Bacteria</taxon>
        <taxon>Bacillati</taxon>
        <taxon>Bacillota</taxon>
        <taxon>Bacilli</taxon>
        <taxon>Bacillales</taxon>
        <taxon>Staphylococcaceae</taxon>
        <taxon>Staphylococcus</taxon>
    </lineage>
</organism>
<dbReference type="EMBL" id="CP064056">
    <property type="protein sequence ID" value="QPM75011.1"/>
    <property type="molecule type" value="Genomic_DNA"/>
</dbReference>
<reference evidence="1 2" key="1">
    <citation type="submission" date="2020-10" db="EMBL/GenBank/DDBJ databases">
        <title>Closed genome sequences of Staphylococcus lloydii sp. nov. and Staphylococcus durrellii sp. nov. Isolated from Captive Fruit Bats (Pteropus livingstonii).</title>
        <authorList>
            <person name="Fountain K."/>
        </authorList>
    </citation>
    <scope>NUCLEOTIDE SEQUENCE [LARGE SCALE GENOMIC DNA]</scope>
    <source>
        <strain evidence="1 2">23_2_7_LY</strain>
    </source>
</reference>
<accession>A0A7T1AZK2</accession>
<sequence length="116" mass="13837">MSELGIYDLSYIEKMTLCEFNYRMYALEYERLKEEYDLYKLAFAIRDAEATKQVGTGKNKKEEYLFNSVNDILDYEKNVKRLNKGEPIELEILDKNKDDNKPSLDVLKQIRNHNKK</sequence>
<evidence type="ECO:0000313" key="2">
    <source>
        <dbReference type="Proteomes" id="UP000594455"/>
    </source>
</evidence>
<evidence type="ECO:0008006" key="3">
    <source>
        <dbReference type="Google" id="ProtNLM"/>
    </source>
</evidence>
<protein>
    <recommendedName>
        <fullName evidence="3">Phage protein</fullName>
    </recommendedName>
</protein>
<dbReference type="Proteomes" id="UP000594455">
    <property type="component" value="Chromosome"/>
</dbReference>
<evidence type="ECO:0000313" key="1">
    <source>
        <dbReference type="EMBL" id="QPM75011.1"/>
    </source>
</evidence>
<name>A0A7T1AZK2_9STAP</name>